<protein>
    <submittedName>
        <fullName evidence="2">Uncharacterized protein</fullName>
    </submittedName>
</protein>
<sequence length="311" mass="33849">MTPADPDRYAREANEAAREANRTASKALRISLWLGIPTLIVTTGAFIASSLGLIPSFETNEREREEKDAKEAVAAGSPVTISAGGSYYGPGWWASAENHGARYNNTAFDWESFDPNRLTWAWLEKNWTPLNSTGVGINVLSEHEKTTLVQGVQISKLKCSEPLSGTILQNPGIGDGGEGVVPVDMALNVEAARPVTRELDKNGQPGEPLKTQIALDQGDQREFVVQFFTRTKSCTFQAHLVVSSEGKKYLVRIPATWKSGGKPDSYTFRATAPSPGHAYKTAYVPTGNLMEQVAPESIEWTRQNTPVHSGS</sequence>
<evidence type="ECO:0000256" key="1">
    <source>
        <dbReference type="SAM" id="Phobius"/>
    </source>
</evidence>
<dbReference type="Proteomes" id="UP001501115">
    <property type="component" value="Unassembled WGS sequence"/>
</dbReference>
<keyword evidence="1" id="KW-1133">Transmembrane helix</keyword>
<accession>A0ABP8HJB1</accession>
<keyword evidence="1" id="KW-0472">Membrane</keyword>
<reference evidence="3" key="1">
    <citation type="journal article" date="2019" name="Int. J. Syst. Evol. Microbiol.">
        <title>The Global Catalogue of Microorganisms (GCM) 10K type strain sequencing project: providing services to taxonomists for standard genome sequencing and annotation.</title>
        <authorList>
            <consortium name="The Broad Institute Genomics Platform"/>
            <consortium name="The Broad Institute Genome Sequencing Center for Infectious Disease"/>
            <person name="Wu L."/>
            <person name="Ma J."/>
        </authorList>
    </citation>
    <scope>NUCLEOTIDE SEQUENCE [LARGE SCALE GENOMIC DNA]</scope>
    <source>
        <strain evidence="3">JCM 31290</strain>
    </source>
</reference>
<proteinExistence type="predicted"/>
<comment type="caution">
    <text evidence="2">The sequence shown here is derived from an EMBL/GenBank/DDBJ whole genome shotgun (WGS) entry which is preliminary data.</text>
</comment>
<evidence type="ECO:0000313" key="2">
    <source>
        <dbReference type="EMBL" id="GAA4339964.1"/>
    </source>
</evidence>
<feature type="transmembrane region" description="Helical" evidence="1">
    <location>
        <begin position="30"/>
        <end position="54"/>
    </location>
</feature>
<organism evidence="2 3">
    <name type="scientific">Streptomyces venetus</name>
    <dbReference type="NCBI Taxonomy" id="1701086"/>
    <lineage>
        <taxon>Bacteria</taxon>
        <taxon>Bacillati</taxon>
        <taxon>Actinomycetota</taxon>
        <taxon>Actinomycetes</taxon>
        <taxon>Kitasatosporales</taxon>
        <taxon>Streptomycetaceae</taxon>
        <taxon>Streptomyces</taxon>
    </lineage>
</organism>
<keyword evidence="1" id="KW-0812">Transmembrane</keyword>
<evidence type="ECO:0000313" key="3">
    <source>
        <dbReference type="Proteomes" id="UP001501115"/>
    </source>
</evidence>
<name>A0ABP8HJB1_9ACTN</name>
<dbReference type="EMBL" id="BAABET010000018">
    <property type="protein sequence ID" value="GAA4339964.1"/>
    <property type="molecule type" value="Genomic_DNA"/>
</dbReference>
<keyword evidence="3" id="KW-1185">Reference proteome</keyword>
<gene>
    <name evidence="2" type="ORF">GCM10023086_75270</name>
</gene>